<feature type="non-terminal residue" evidence="3">
    <location>
        <position position="258"/>
    </location>
</feature>
<proteinExistence type="inferred from homology"/>
<dbReference type="OrthoDB" id="10266039at2759"/>
<protein>
    <recommendedName>
        <fullName evidence="2">Allantoate amidinohydrolase</fullName>
    </recommendedName>
</protein>
<feature type="non-terminal residue" evidence="3">
    <location>
        <position position="1"/>
    </location>
</feature>
<dbReference type="Pfam" id="PF03561">
    <property type="entry name" value="Allantoicase"/>
    <property type="match status" value="2"/>
</dbReference>
<dbReference type="InterPro" id="IPR015908">
    <property type="entry name" value="Allantoicase_dom"/>
</dbReference>
<gene>
    <name evidence="3" type="ORF">CTOB1V02_LOCUS16718</name>
</gene>
<accession>A0A7R8X0W3</accession>
<dbReference type="GO" id="GO:0000256">
    <property type="term" value="P:allantoin catabolic process"/>
    <property type="evidence" value="ECO:0007669"/>
    <property type="project" value="InterPro"/>
</dbReference>
<dbReference type="EMBL" id="OB711226">
    <property type="protein sequence ID" value="CAD7238903.1"/>
    <property type="molecule type" value="Genomic_DNA"/>
</dbReference>
<name>A0A7R8X0W3_9CRUS</name>
<evidence type="ECO:0000313" key="3">
    <source>
        <dbReference type="EMBL" id="CAD7238903.1"/>
    </source>
</evidence>
<evidence type="ECO:0000256" key="1">
    <source>
        <dbReference type="ARBA" id="ARBA00009242"/>
    </source>
</evidence>
<dbReference type="PANTHER" id="PTHR12045:SF3">
    <property type="entry name" value="INACTIVE ALLANTOICASE-RELATED"/>
    <property type="match status" value="1"/>
</dbReference>
<sequence>VTLSASVNDEKIRGFLKREDRVVPHAGVVIDALTIAGDEAAQPGGVKFTGRGDHHQKRAVLHRHKGLTAQRVTLHKLDGQWEGQRGCTKNADQCVTFFAHFIGNYPPSASIDVCLSDAEPGPGTSWTRILPSQPLQPGSNNLFEVSNDFAWNYIRLNIYPDGGVARLRVYGEILPDWEKYDESQSIDLIALQHGGRALMCNDEHFGSMHNLIKPTPPINMGDGWETRRRREPGYDWAIFSLGRLGVVEKIVLETTFFK</sequence>
<dbReference type="GO" id="GO:0004037">
    <property type="term" value="F:allantoicase activity"/>
    <property type="evidence" value="ECO:0007669"/>
    <property type="project" value="InterPro"/>
</dbReference>
<dbReference type="InterPro" id="IPR005164">
    <property type="entry name" value="Allantoicase"/>
</dbReference>
<dbReference type="AlphaFoldDB" id="A0A7R8X0W3"/>
<dbReference type="SUPFAM" id="SSF49785">
    <property type="entry name" value="Galactose-binding domain-like"/>
    <property type="match status" value="2"/>
</dbReference>
<evidence type="ECO:0000256" key="2">
    <source>
        <dbReference type="ARBA" id="ARBA00031078"/>
    </source>
</evidence>
<comment type="similarity">
    <text evidence="1">Belongs to the allantoicase family.</text>
</comment>
<dbReference type="Gene3D" id="2.60.120.260">
    <property type="entry name" value="Galactose-binding domain-like"/>
    <property type="match status" value="2"/>
</dbReference>
<dbReference type="InterPro" id="IPR008979">
    <property type="entry name" value="Galactose-bd-like_sf"/>
</dbReference>
<dbReference type="PANTHER" id="PTHR12045">
    <property type="entry name" value="ALLANTOICASE"/>
    <property type="match status" value="1"/>
</dbReference>
<organism evidence="3">
    <name type="scientific">Cyprideis torosa</name>
    <dbReference type="NCBI Taxonomy" id="163714"/>
    <lineage>
        <taxon>Eukaryota</taxon>
        <taxon>Metazoa</taxon>
        <taxon>Ecdysozoa</taxon>
        <taxon>Arthropoda</taxon>
        <taxon>Crustacea</taxon>
        <taxon>Oligostraca</taxon>
        <taxon>Ostracoda</taxon>
        <taxon>Podocopa</taxon>
        <taxon>Podocopida</taxon>
        <taxon>Cytherocopina</taxon>
        <taxon>Cytheroidea</taxon>
        <taxon>Cytherideidae</taxon>
        <taxon>Cyprideis</taxon>
    </lineage>
</organism>
<reference evidence="3" key="1">
    <citation type="submission" date="2020-11" db="EMBL/GenBank/DDBJ databases">
        <authorList>
            <person name="Tran Van P."/>
        </authorList>
    </citation>
    <scope>NUCLEOTIDE SEQUENCE</scope>
</reference>